<evidence type="ECO:0000313" key="1">
    <source>
        <dbReference type="EMBL" id="KAJ9560933.1"/>
    </source>
</evidence>
<proteinExistence type="predicted"/>
<comment type="caution">
    <text evidence="1">The sequence shown here is derived from an EMBL/GenBank/DDBJ whole genome shotgun (WGS) entry which is preliminary data.</text>
</comment>
<evidence type="ECO:0000313" key="2">
    <source>
        <dbReference type="Proteomes" id="UP001172457"/>
    </source>
</evidence>
<organism evidence="1 2">
    <name type="scientific">Centaurea solstitialis</name>
    <name type="common">yellow star-thistle</name>
    <dbReference type="NCBI Taxonomy" id="347529"/>
    <lineage>
        <taxon>Eukaryota</taxon>
        <taxon>Viridiplantae</taxon>
        <taxon>Streptophyta</taxon>
        <taxon>Embryophyta</taxon>
        <taxon>Tracheophyta</taxon>
        <taxon>Spermatophyta</taxon>
        <taxon>Magnoliopsida</taxon>
        <taxon>eudicotyledons</taxon>
        <taxon>Gunneridae</taxon>
        <taxon>Pentapetalae</taxon>
        <taxon>asterids</taxon>
        <taxon>campanulids</taxon>
        <taxon>Asterales</taxon>
        <taxon>Asteraceae</taxon>
        <taxon>Carduoideae</taxon>
        <taxon>Cardueae</taxon>
        <taxon>Centaureinae</taxon>
        <taxon>Centaurea</taxon>
    </lineage>
</organism>
<protein>
    <submittedName>
        <fullName evidence="1">Uncharacterized protein</fullName>
    </submittedName>
</protein>
<keyword evidence="2" id="KW-1185">Reference proteome</keyword>
<dbReference type="Proteomes" id="UP001172457">
    <property type="component" value="Chromosome 2"/>
</dbReference>
<name>A0AA38U1W5_9ASTR</name>
<sequence length="373" mass="41902">METVRGEHNRVPGFFFMEPEPELELAVPGIKEPEPEPVSAVLNFLKPVPEPPGTGYPLGNGCKILRTGTGTTHTGSGSGTGGFEAVPVPKAVEVGVVDFSINVSSSKGSDDIEIDIRRIELLVLGLMKLYKLTFTFITCNTLGSALIDFSLWFENMFEKELRIKLALKRIRKGSGKRGMRTIKVLYGSGFDTMNTCRIIVHINCCILALVVRLRTHHPDCLIKYWLCAPIYIHLHGGCNITNLHTNLDPLLTNQYHAYQLVTGYKPDLVHLCIMCQLRPTSAPKWVIKNVEVSMLNRCRVIHIPRDLRIVTLMTVFPSLGGDRKKYFPKERRELSWNVSILFILIPKLHNVKLKSNVSDSIPDTFNIIQEVTI</sequence>
<dbReference type="AlphaFoldDB" id="A0AA38U1W5"/>
<accession>A0AA38U1W5</accession>
<gene>
    <name evidence="1" type="ORF">OSB04_006093</name>
</gene>
<dbReference type="EMBL" id="JARYMX010000002">
    <property type="protein sequence ID" value="KAJ9560933.1"/>
    <property type="molecule type" value="Genomic_DNA"/>
</dbReference>
<reference evidence="1" key="1">
    <citation type="submission" date="2023-03" db="EMBL/GenBank/DDBJ databases">
        <title>Chromosome-scale reference genome and RAD-based genetic map of yellow starthistle (Centaurea solstitialis) reveal putative structural variation and QTLs associated with invader traits.</title>
        <authorList>
            <person name="Reatini B."/>
            <person name="Cang F.A."/>
            <person name="Jiang Q."/>
            <person name="Mckibben M.T.W."/>
            <person name="Barker M.S."/>
            <person name="Rieseberg L.H."/>
            <person name="Dlugosch K.M."/>
        </authorList>
    </citation>
    <scope>NUCLEOTIDE SEQUENCE</scope>
    <source>
        <strain evidence="1">CAN-66</strain>
        <tissue evidence="1">Leaf</tissue>
    </source>
</reference>